<gene>
    <name evidence="7" type="ORF">ACFSKO_08385</name>
</gene>
<evidence type="ECO:0000256" key="1">
    <source>
        <dbReference type="ARBA" id="ARBA00004651"/>
    </source>
</evidence>
<feature type="transmembrane region" description="Helical" evidence="6">
    <location>
        <begin position="132"/>
        <end position="155"/>
    </location>
</feature>
<reference evidence="8" key="1">
    <citation type="journal article" date="2019" name="Int. J. Syst. Evol. Microbiol.">
        <title>The Global Catalogue of Microorganisms (GCM) 10K type strain sequencing project: providing services to taxonomists for standard genome sequencing and annotation.</title>
        <authorList>
            <consortium name="The Broad Institute Genomics Platform"/>
            <consortium name="The Broad Institute Genome Sequencing Center for Infectious Disease"/>
            <person name="Wu L."/>
            <person name="Ma J."/>
        </authorList>
    </citation>
    <scope>NUCLEOTIDE SEQUENCE [LARGE SCALE GENOMIC DNA]</scope>
    <source>
        <strain evidence="8">CGMCC 4.7192</strain>
    </source>
</reference>
<dbReference type="PIRSF" id="PIRSF006324">
    <property type="entry name" value="LeuE"/>
    <property type="match status" value="1"/>
</dbReference>
<dbReference type="PANTHER" id="PTHR30086">
    <property type="entry name" value="ARGININE EXPORTER PROTEIN ARGO"/>
    <property type="match status" value="1"/>
</dbReference>
<comment type="subcellular location">
    <subcellularLocation>
        <location evidence="1">Cell membrane</location>
        <topology evidence="1">Multi-pass membrane protein</topology>
    </subcellularLocation>
</comment>
<evidence type="ECO:0000256" key="3">
    <source>
        <dbReference type="ARBA" id="ARBA00022692"/>
    </source>
</evidence>
<evidence type="ECO:0000313" key="7">
    <source>
        <dbReference type="EMBL" id="MFD2205624.1"/>
    </source>
</evidence>
<dbReference type="Proteomes" id="UP001597294">
    <property type="component" value="Unassembled WGS sequence"/>
</dbReference>
<feature type="transmembrane region" description="Helical" evidence="6">
    <location>
        <begin position="64"/>
        <end position="88"/>
    </location>
</feature>
<protein>
    <submittedName>
        <fullName evidence="7">LysE family translocator</fullName>
    </submittedName>
</protein>
<name>A0ABW5BJ59_9PROT</name>
<sequence length="228" mass="24658">MQYLAGRADKFYETRVVMMMDLAINFNLWLAFVAATAVLAIIPGPIVTLVIANSLNQGARAGAANVLGTVCGNILLFMIGGLGMAWVLTALSDWFDVLRLAGALYLVYLGLKSWFAKGEGLESQKASKPGKSLFLQGAVVAVTNPKTIIFYAAFFPQFMDPNLSTGGQLFVLSLTFLVVASLLDLSYAILAGKLRPYLLGERRGRIRNKVTGLLLIFTGVALAFTRRV</sequence>
<evidence type="ECO:0000313" key="8">
    <source>
        <dbReference type="Proteomes" id="UP001597294"/>
    </source>
</evidence>
<dbReference type="RefSeq" id="WP_380250416.1">
    <property type="nucleotide sequence ID" value="NZ_JBHUII010000004.1"/>
</dbReference>
<evidence type="ECO:0000256" key="2">
    <source>
        <dbReference type="ARBA" id="ARBA00022475"/>
    </source>
</evidence>
<dbReference type="Pfam" id="PF01810">
    <property type="entry name" value="LysE"/>
    <property type="match status" value="1"/>
</dbReference>
<proteinExistence type="predicted"/>
<organism evidence="7 8">
    <name type="scientific">Kiloniella antarctica</name>
    <dbReference type="NCBI Taxonomy" id="1550907"/>
    <lineage>
        <taxon>Bacteria</taxon>
        <taxon>Pseudomonadati</taxon>
        <taxon>Pseudomonadota</taxon>
        <taxon>Alphaproteobacteria</taxon>
        <taxon>Rhodospirillales</taxon>
        <taxon>Kiloniellaceae</taxon>
        <taxon>Kiloniella</taxon>
    </lineage>
</organism>
<evidence type="ECO:0000256" key="6">
    <source>
        <dbReference type="SAM" id="Phobius"/>
    </source>
</evidence>
<dbReference type="InterPro" id="IPR001123">
    <property type="entry name" value="LeuE-type"/>
</dbReference>
<feature type="transmembrane region" description="Helical" evidence="6">
    <location>
        <begin position="210"/>
        <end position="226"/>
    </location>
</feature>
<evidence type="ECO:0000256" key="5">
    <source>
        <dbReference type="ARBA" id="ARBA00023136"/>
    </source>
</evidence>
<keyword evidence="4 6" id="KW-1133">Transmembrane helix</keyword>
<comment type="caution">
    <text evidence="7">The sequence shown here is derived from an EMBL/GenBank/DDBJ whole genome shotgun (WGS) entry which is preliminary data.</text>
</comment>
<keyword evidence="2" id="KW-1003">Cell membrane</keyword>
<dbReference type="PANTHER" id="PTHR30086:SF20">
    <property type="entry name" value="ARGININE EXPORTER PROTEIN ARGO-RELATED"/>
    <property type="match status" value="1"/>
</dbReference>
<evidence type="ECO:0000256" key="4">
    <source>
        <dbReference type="ARBA" id="ARBA00022989"/>
    </source>
</evidence>
<keyword evidence="3 6" id="KW-0812">Transmembrane</keyword>
<accession>A0ABW5BJ59</accession>
<feature type="transmembrane region" description="Helical" evidence="6">
    <location>
        <begin position="94"/>
        <end position="111"/>
    </location>
</feature>
<feature type="transmembrane region" description="Helical" evidence="6">
    <location>
        <begin position="167"/>
        <end position="190"/>
    </location>
</feature>
<dbReference type="EMBL" id="JBHUII010000004">
    <property type="protein sequence ID" value="MFD2205624.1"/>
    <property type="molecule type" value="Genomic_DNA"/>
</dbReference>
<keyword evidence="8" id="KW-1185">Reference proteome</keyword>
<feature type="transmembrane region" description="Helical" evidence="6">
    <location>
        <begin position="28"/>
        <end position="52"/>
    </location>
</feature>
<keyword evidence="5 6" id="KW-0472">Membrane</keyword>